<comment type="caution">
    <text evidence="2">The sequence shown here is derived from an EMBL/GenBank/DDBJ whole genome shotgun (WGS) entry which is preliminary data.</text>
</comment>
<organism evidence="2 3">
    <name type="scientific">Periplaneta americana</name>
    <name type="common">American cockroach</name>
    <name type="synonym">Blatta americana</name>
    <dbReference type="NCBI Taxonomy" id="6978"/>
    <lineage>
        <taxon>Eukaryota</taxon>
        <taxon>Metazoa</taxon>
        <taxon>Ecdysozoa</taxon>
        <taxon>Arthropoda</taxon>
        <taxon>Hexapoda</taxon>
        <taxon>Insecta</taxon>
        <taxon>Pterygota</taxon>
        <taxon>Neoptera</taxon>
        <taxon>Polyneoptera</taxon>
        <taxon>Dictyoptera</taxon>
        <taxon>Blattodea</taxon>
        <taxon>Blattoidea</taxon>
        <taxon>Blattidae</taxon>
        <taxon>Blattinae</taxon>
        <taxon>Periplaneta</taxon>
    </lineage>
</organism>
<evidence type="ECO:0000313" key="2">
    <source>
        <dbReference type="EMBL" id="KAJ4425515.1"/>
    </source>
</evidence>
<dbReference type="InterPro" id="IPR052638">
    <property type="entry name" value="PiggyBac_TE-derived"/>
</dbReference>
<dbReference type="PANTHER" id="PTHR47055">
    <property type="entry name" value="DDE_TNP_1_7 DOMAIN-CONTAINING PROTEIN"/>
    <property type="match status" value="1"/>
</dbReference>
<dbReference type="Pfam" id="PF13843">
    <property type="entry name" value="DDE_Tnp_1_7"/>
    <property type="match status" value="1"/>
</dbReference>
<feature type="domain" description="PiggyBac transposable element-derived protein" evidence="1">
    <location>
        <begin position="4"/>
        <end position="91"/>
    </location>
</feature>
<accession>A0ABQ8RV05</accession>
<sequence length="135" mass="15865">MFCETKSDVHNELVSNTMRRSRFTEIHKYLHLSDNFSLPPNDEFGKVRRYFEILNDNFGQQFEKVWSSHKSIHETMVPYLGDTVPIRIFMESHCVLDINYSQQLHVLAVSLRLNHTKELNRPSRMWVGSCCCVGT</sequence>
<proteinExistence type="predicted"/>
<gene>
    <name evidence="2" type="ORF">ANN_27709</name>
</gene>
<dbReference type="EMBL" id="JAJSOF020000042">
    <property type="protein sequence ID" value="KAJ4425515.1"/>
    <property type="molecule type" value="Genomic_DNA"/>
</dbReference>
<protein>
    <recommendedName>
        <fullName evidence="1">PiggyBac transposable element-derived protein domain-containing protein</fullName>
    </recommendedName>
</protein>
<name>A0ABQ8RV05_PERAM</name>
<evidence type="ECO:0000313" key="3">
    <source>
        <dbReference type="Proteomes" id="UP001148838"/>
    </source>
</evidence>
<evidence type="ECO:0000259" key="1">
    <source>
        <dbReference type="Pfam" id="PF13843"/>
    </source>
</evidence>
<dbReference type="Proteomes" id="UP001148838">
    <property type="component" value="Unassembled WGS sequence"/>
</dbReference>
<reference evidence="2 3" key="1">
    <citation type="journal article" date="2022" name="Allergy">
        <title>Genome assembly and annotation of Periplaneta americana reveal a comprehensive cockroach allergen profile.</title>
        <authorList>
            <person name="Wang L."/>
            <person name="Xiong Q."/>
            <person name="Saelim N."/>
            <person name="Wang L."/>
            <person name="Nong W."/>
            <person name="Wan A.T."/>
            <person name="Shi M."/>
            <person name="Liu X."/>
            <person name="Cao Q."/>
            <person name="Hui J.H.L."/>
            <person name="Sookrung N."/>
            <person name="Leung T.F."/>
            <person name="Tungtrongchitr A."/>
            <person name="Tsui S.K.W."/>
        </authorList>
    </citation>
    <scope>NUCLEOTIDE SEQUENCE [LARGE SCALE GENOMIC DNA]</scope>
    <source>
        <strain evidence="2">PWHHKU_190912</strain>
    </source>
</reference>
<keyword evidence="3" id="KW-1185">Reference proteome</keyword>
<dbReference type="InterPro" id="IPR029526">
    <property type="entry name" value="PGBD"/>
</dbReference>
<dbReference type="PANTHER" id="PTHR47055:SF2">
    <property type="entry name" value="PIGGYBAC TRANSPOSABLE ELEMENT-DERIVED PROTEIN 2-RELATED"/>
    <property type="match status" value="1"/>
</dbReference>